<sequence length="194" mass="20169">MNTYAPNQKQSRKPVFFIAATVIAVLFFGYTWLFKPSKTAIVQKAIVVLKGDSPVAGTITFEQSSADGPVKVSGEITNLDPSSQRGFHVHSLGDLSGGCLSTGSHFNPYDQSHGARSSSVRHVGDLGNIESDEYGTATISFEDSLISLNGPTSILGRAVVVHAGTDDLGNGGNEESLKTGNAGGRAACGVIGLV</sequence>
<comment type="cofactor">
    <cofactor evidence="7">
        <name>Cu cation</name>
        <dbReference type="ChEBI" id="CHEBI:23378"/>
    </cofactor>
    <text evidence="7">Binds 1 copper ion per subunit.</text>
</comment>
<evidence type="ECO:0000256" key="5">
    <source>
        <dbReference type="ARBA" id="ARBA00023002"/>
    </source>
</evidence>
<dbReference type="GeneID" id="64597737"/>
<dbReference type="AlphaFoldDB" id="A0A9P7AH14"/>
<keyword evidence="5 7" id="KW-0560">Oxidoreductase</keyword>
<dbReference type="GO" id="GO:0004784">
    <property type="term" value="F:superoxide dismutase activity"/>
    <property type="evidence" value="ECO:0007669"/>
    <property type="project" value="UniProtKB-EC"/>
</dbReference>
<accession>A0A9P7AH14</accession>
<evidence type="ECO:0000256" key="3">
    <source>
        <dbReference type="ARBA" id="ARBA00022833"/>
    </source>
</evidence>
<keyword evidence="8" id="KW-1133">Transmembrane helix</keyword>
<evidence type="ECO:0000313" key="10">
    <source>
        <dbReference type="EMBL" id="KAG1788137.1"/>
    </source>
</evidence>
<comment type="catalytic activity">
    <reaction evidence="7">
        <text>2 superoxide + 2 H(+) = H2O2 + O2</text>
        <dbReference type="Rhea" id="RHEA:20696"/>
        <dbReference type="ChEBI" id="CHEBI:15378"/>
        <dbReference type="ChEBI" id="CHEBI:15379"/>
        <dbReference type="ChEBI" id="CHEBI:16240"/>
        <dbReference type="ChEBI" id="CHEBI:18421"/>
        <dbReference type="EC" id="1.15.1.1"/>
    </reaction>
</comment>
<dbReference type="FunFam" id="2.60.40.200:FF:000001">
    <property type="entry name" value="Superoxide dismutase [Cu-Zn]"/>
    <property type="match status" value="1"/>
</dbReference>
<gene>
    <name evidence="10" type="ORF">HD556DRAFT_1405487</name>
</gene>
<name>A0A9P7AH14_9AGAM</name>
<evidence type="ECO:0000256" key="4">
    <source>
        <dbReference type="ARBA" id="ARBA00022862"/>
    </source>
</evidence>
<keyword evidence="2 7" id="KW-0479">Metal-binding</keyword>
<feature type="domain" description="Superoxide dismutase copper/zinc binding" evidence="9">
    <location>
        <begin position="55"/>
        <end position="191"/>
    </location>
</feature>
<dbReference type="InterPro" id="IPR036423">
    <property type="entry name" value="SOD-like_Cu/Zn_dom_sf"/>
</dbReference>
<organism evidence="10 11">
    <name type="scientific">Suillus plorans</name>
    <dbReference type="NCBI Taxonomy" id="116603"/>
    <lineage>
        <taxon>Eukaryota</taxon>
        <taxon>Fungi</taxon>
        <taxon>Dikarya</taxon>
        <taxon>Basidiomycota</taxon>
        <taxon>Agaricomycotina</taxon>
        <taxon>Agaricomycetes</taxon>
        <taxon>Agaricomycetidae</taxon>
        <taxon>Boletales</taxon>
        <taxon>Suillineae</taxon>
        <taxon>Suillaceae</taxon>
        <taxon>Suillus</taxon>
    </lineage>
</organism>
<dbReference type="SUPFAM" id="SSF49329">
    <property type="entry name" value="Cu,Zn superoxide dismutase-like"/>
    <property type="match status" value="1"/>
</dbReference>
<keyword evidence="3 7" id="KW-0862">Zinc</keyword>
<feature type="transmembrane region" description="Helical" evidence="8">
    <location>
        <begin position="15"/>
        <end position="34"/>
    </location>
</feature>
<dbReference type="RefSeq" id="XP_041155414.1">
    <property type="nucleotide sequence ID" value="XM_041303973.1"/>
</dbReference>
<comment type="similarity">
    <text evidence="1 7">Belongs to the Cu-Zn superoxide dismutase family.</text>
</comment>
<evidence type="ECO:0000256" key="1">
    <source>
        <dbReference type="ARBA" id="ARBA00010457"/>
    </source>
</evidence>
<dbReference type="EC" id="1.15.1.1" evidence="7"/>
<evidence type="ECO:0000313" key="11">
    <source>
        <dbReference type="Proteomes" id="UP000719766"/>
    </source>
</evidence>
<evidence type="ECO:0000256" key="7">
    <source>
        <dbReference type="RuleBase" id="RU000393"/>
    </source>
</evidence>
<evidence type="ECO:0000256" key="2">
    <source>
        <dbReference type="ARBA" id="ARBA00022723"/>
    </source>
</evidence>
<reference evidence="10" key="1">
    <citation type="journal article" date="2020" name="New Phytol.">
        <title>Comparative genomics reveals dynamic genome evolution in host specialist ectomycorrhizal fungi.</title>
        <authorList>
            <person name="Lofgren L.A."/>
            <person name="Nguyen N.H."/>
            <person name="Vilgalys R."/>
            <person name="Ruytinx J."/>
            <person name="Liao H.L."/>
            <person name="Branco S."/>
            <person name="Kuo A."/>
            <person name="LaButti K."/>
            <person name="Lipzen A."/>
            <person name="Andreopoulos W."/>
            <person name="Pangilinan J."/>
            <person name="Riley R."/>
            <person name="Hundley H."/>
            <person name="Na H."/>
            <person name="Barry K."/>
            <person name="Grigoriev I.V."/>
            <person name="Stajich J.E."/>
            <person name="Kennedy P.G."/>
        </authorList>
    </citation>
    <scope>NUCLEOTIDE SEQUENCE</scope>
    <source>
        <strain evidence="10">S12</strain>
    </source>
</reference>
<keyword evidence="6 7" id="KW-0186">Copper</keyword>
<dbReference type="Gene3D" id="2.60.40.200">
    <property type="entry name" value="Superoxide dismutase, copper/zinc binding domain"/>
    <property type="match status" value="1"/>
</dbReference>
<dbReference type="PANTHER" id="PTHR10003">
    <property type="entry name" value="SUPEROXIDE DISMUTASE CU-ZN -RELATED"/>
    <property type="match status" value="1"/>
</dbReference>
<evidence type="ECO:0000259" key="9">
    <source>
        <dbReference type="Pfam" id="PF00080"/>
    </source>
</evidence>
<dbReference type="Pfam" id="PF00080">
    <property type="entry name" value="Sod_Cu"/>
    <property type="match status" value="1"/>
</dbReference>
<dbReference type="PRINTS" id="PR00068">
    <property type="entry name" value="CUZNDISMTASE"/>
</dbReference>
<keyword evidence="8" id="KW-0472">Membrane</keyword>
<dbReference type="CDD" id="cd00305">
    <property type="entry name" value="Cu-Zn_Superoxide_Dismutase"/>
    <property type="match status" value="1"/>
</dbReference>
<comment type="function">
    <text evidence="7">Destroys radicals which are normally produced within the cells and which are toxic to biological systems.</text>
</comment>
<dbReference type="EMBL" id="JABBWE010000071">
    <property type="protein sequence ID" value="KAG1788137.1"/>
    <property type="molecule type" value="Genomic_DNA"/>
</dbReference>
<dbReference type="InterPro" id="IPR024134">
    <property type="entry name" value="SOD_Cu/Zn_/chaperone"/>
</dbReference>
<proteinExistence type="inferred from homology"/>
<evidence type="ECO:0000256" key="8">
    <source>
        <dbReference type="SAM" id="Phobius"/>
    </source>
</evidence>
<comment type="cofactor">
    <cofactor evidence="7">
        <name>Zn(2+)</name>
        <dbReference type="ChEBI" id="CHEBI:29105"/>
    </cofactor>
    <text evidence="7">Binds 1 zinc ion per subunit.</text>
</comment>
<dbReference type="InterPro" id="IPR018152">
    <property type="entry name" value="SOD_Cu/Zn_BS"/>
</dbReference>
<dbReference type="GO" id="GO:0005507">
    <property type="term" value="F:copper ion binding"/>
    <property type="evidence" value="ECO:0007669"/>
    <property type="project" value="InterPro"/>
</dbReference>
<dbReference type="Proteomes" id="UP000719766">
    <property type="component" value="Unassembled WGS sequence"/>
</dbReference>
<protein>
    <recommendedName>
        <fullName evidence="7">Superoxide dismutase [Cu-Zn]</fullName>
        <ecNumber evidence="7">1.15.1.1</ecNumber>
    </recommendedName>
</protein>
<evidence type="ECO:0000256" key="6">
    <source>
        <dbReference type="ARBA" id="ARBA00023008"/>
    </source>
</evidence>
<keyword evidence="8" id="KW-0812">Transmembrane</keyword>
<dbReference type="OrthoDB" id="2015551at2759"/>
<comment type="caution">
    <text evidence="10">The sequence shown here is derived from an EMBL/GenBank/DDBJ whole genome shotgun (WGS) entry which is preliminary data.</text>
</comment>
<dbReference type="PROSITE" id="PS00332">
    <property type="entry name" value="SOD_CU_ZN_2"/>
    <property type="match status" value="1"/>
</dbReference>
<keyword evidence="4" id="KW-0049">Antioxidant</keyword>
<keyword evidence="11" id="KW-1185">Reference proteome</keyword>
<dbReference type="InterPro" id="IPR001424">
    <property type="entry name" value="SOD_Cu_Zn_dom"/>
</dbReference>